<evidence type="ECO:0000313" key="1">
    <source>
        <dbReference type="EMBL" id="SFV08251.1"/>
    </source>
</evidence>
<gene>
    <name evidence="1" type="ORF">SAMN05421543_1433</name>
</gene>
<name>A0A1I7LF04_9BACL</name>
<reference evidence="2" key="1">
    <citation type="submission" date="2016-10" db="EMBL/GenBank/DDBJ databases">
        <authorList>
            <person name="Varghese N."/>
        </authorList>
    </citation>
    <scope>NUCLEOTIDE SEQUENCE [LARGE SCALE GENOMIC DNA]</scope>
    <source>
        <strain evidence="2">DSM 17980</strain>
    </source>
</reference>
<proteinExistence type="predicted"/>
<dbReference type="Proteomes" id="UP000183508">
    <property type="component" value="Unassembled WGS sequence"/>
</dbReference>
<dbReference type="EMBL" id="FPBV01000043">
    <property type="protein sequence ID" value="SFV08251.1"/>
    <property type="molecule type" value="Genomic_DNA"/>
</dbReference>
<accession>A0A1I7LF04</accession>
<evidence type="ECO:0000313" key="2">
    <source>
        <dbReference type="Proteomes" id="UP000183508"/>
    </source>
</evidence>
<dbReference type="AlphaFoldDB" id="A0A1I7LF04"/>
<organism evidence="1 2">
    <name type="scientific">Alicyclobacillus macrosporangiidus</name>
    <dbReference type="NCBI Taxonomy" id="392015"/>
    <lineage>
        <taxon>Bacteria</taxon>
        <taxon>Bacillati</taxon>
        <taxon>Bacillota</taxon>
        <taxon>Bacilli</taxon>
        <taxon>Bacillales</taxon>
        <taxon>Alicyclobacillaceae</taxon>
        <taxon>Alicyclobacillus</taxon>
    </lineage>
</organism>
<keyword evidence="2" id="KW-1185">Reference proteome</keyword>
<protein>
    <submittedName>
        <fullName evidence="1">Uncharacterized protein</fullName>
    </submittedName>
</protein>
<sequence>MGLMLQDIFMLSCLRIHDTAMLMKNVFTLFNFTTVAVGIFSRILCSGTNSNYNSGLLNGQRDQSRQGLLASRDEVSYVGFV</sequence>